<evidence type="ECO:0000256" key="1">
    <source>
        <dbReference type="SAM" id="Coils"/>
    </source>
</evidence>
<feature type="coiled-coil region" evidence="1">
    <location>
        <begin position="22"/>
        <end position="49"/>
    </location>
</feature>
<dbReference type="GO" id="GO:0003676">
    <property type="term" value="F:nucleic acid binding"/>
    <property type="evidence" value="ECO:0007669"/>
    <property type="project" value="InterPro"/>
</dbReference>
<dbReference type="Proteomes" id="UP000886998">
    <property type="component" value="Unassembled WGS sequence"/>
</dbReference>
<keyword evidence="1" id="KW-0175">Coiled coil</keyword>
<protein>
    <submittedName>
        <fullName evidence="2">Uncharacterized protein</fullName>
    </submittedName>
</protein>
<gene>
    <name evidence="2" type="ORF">TNIN_63621</name>
</gene>
<organism evidence="2 3">
    <name type="scientific">Trichonephila inaurata madagascariensis</name>
    <dbReference type="NCBI Taxonomy" id="2747483"/>
    <lineage>
        <taxon>Eukaryota</taxon>
        <taxon>Metazoa</taxon>
        <taxon>Ecdysozoa</taxon>
        <taxon>Arthropoda</taxon>
        <taxon>Chelicerata</taxon>
        <taxon>Arachnida</taxon>
        <taxon>Araneae</taxon>
        <taxon>Araneomorphae</taxon>
        <taxon>Entelegynae</taxon>
        <taxon>Araneoidea</taxon>
        <taxon>Nephilidae</taxon>
        <taxon>Trichonephila</taxon>
        <taxon>Trichonephila inaurata</taxon>
    </lineage>
</organism>
<dbReference type="AlphaFoldDB" id="A0A8X6JPT4"/>
<comment type="caution">
    <text evidence="2">The sequence shown here is derived from an EMBL/GenBank/DDBJ whole genome shotgun (WGS) entry which is preliminary data.</text>
</comment>
<evidence type="ECO:0000313" key="3">
    <source>
        <dbReference type="Proteomes" id="UP000886998"/>
    </source>
</evidence>
<dbReference type="Gene3D" id="3.30.420.10">
    <property type="entry name" value="Ribonuclease H-like superfamily/Ribonuclease H"/>
    <property type="match status" value="1"/>
</dbReference>
<dbReference type="InterPro" id="IPR036397">
    <property type="entry name" value="RNaseH_sf"/>
</dbReference>
<dbReference type="EMBL" id="BMAV01026377">
    <property type="protein sequence ID" value="GFS49936.1"/>
    <property type="molecule type" value="Genomic_DNA"/>
</dbReference>
<accession>A0A8X6JPT4</accession>
<sequence>MKRSYCLLRKVKENHLNSKKLLVITEKKLQQKESETNSLKNMVKEKEYQFDELSQMIDASLKQLDWTNIRRAFEANEIRWKLSPPSVPWWGGFWERLSGILKEKT</sequence>
<name>A0A8X6JPT4_9ARAC</name>
<reference evidence="2" key="1">
    <citation type="submission" date="2020-08" db="EMBL/GenBank/DDBJ databases">
        <title>Multicomponent nature underlies the extraordinary mechanical properties of spider dragline silk.</title>
        <authorList>
            <person name="Kono N."/>
            <person name="Nakamura H."/>
            <person name="Mori M."/>
            <person name="Yoshida Y."/>
            <person name="Ohtoshi R."/>
            <person name="Malay A.D."/>
            <person name="Moran D.A.P."/>
            <person name="Tomita M."/>
            <person name="Numata K."/>
            <person name="Arakawa K."/>
        </authorList>
    </citation>
    <scope>NUCLEOTIDE SEQUENCE</scope>
</reference>
<evidence type="ECO:0000313" key="2">
    <source>
        <dbReference type="EMBL" id="GFS49936.1"/>
    </source>
</evidence>
<keyword evidence="3" id="KW-1185">Reference proteome</keyword>
<proteinExistence type="predicted"/>